<keyword evidence="4" id="KW-0804">Transcription</keyword>
<evidence type="ECO:0000256" key="1">
    <source>
        <dbReference type="ARBA" id="ARBA00009437"/>
    </source>
</evidence>
<gene>
    <name evidence="6" type="ORF">HS961_08120</name>
</gene>
<dbReference type="Proteomes" id="UP000515240">
    <property type="component" value="Chromosome"/>
</dbReference>
<dbReference type="PANTHER" id="PTHR30537:SF5">
    <property type="entry name" value="HTH-TYPE TRANSCRIPTIONAL ACTIVATOR TTDR-RELATED"/>
    <property type="match status" value="1"/>
</dbReference>
<dbReference type="InterPro" id="IPR005119">
    <property type="entry name" value="LysR_subst-bd"/>
</dbReference>
<dbReference type="GO" id="GO:0003700">
    <property type="term" value="F:DNA-binding transcription factor activity"/>
    <property type="evidence" value="ECO:0007669"/>
    <property type="project" value="InterPro"/>
</dbReference>
<name>A0A7G5EFN5_9BURK</name>
<dbReference type="Gene3D" id="1.10.10.10">
    <property type="entry name" value="Winged helix-like DNA-binding domain superfamily/Winged helix DNA-binding domain"/>
    <property type="match status" value="1"/>
</dbReference>
<dbReference type="Pfam" id="PF00126">
    <property type="entry name" value="HTH_1"/>
    <property type="match status" value="1"/>
</dbReference>
<dbReference type="CDD" id="cd08422">
    <property type="entry name" value="PBP2_CrgA_like"/>
    <property type="match status" value="1"/>
</dbReference>
<dbReference type="InterPro" id="IPR036388">
    <property type="entry name" value="WH-like_DNA-bd_sf"/>
</dbReference>
<accession>A0A7G5EFN5</accession>
<dbReference type="GO" id="GO:0043565">
    <property type="term" value="F:sequence-specific DNA binding"/>
    <property type="evidence" value="ECO:0007669"/>
    <property type="project" value="TreeGrafter"/>
</dbReference>
<dbReference type="Gene3D" id="3.40.190.290">
    <property type="match status" value="1"/>
</dbReference>
<protein>
    <submittedName>
        <fullName evidence="6">LysR family transcriptional regulator</fullName>
    </submittedName>
</protein>
<evidence type="ECO:0000256" key="2">
    <source>
        <dbReference type="ARBA" id="ARBA00023015"/>
    </source>
</evidence>
<proteinExistence type="inferred from homology"/>
<dbReference type="InterPro" id="IPR000847">
    <property type="entry name" value="LysR_HTH_N"/>
</dbReference>
<dbReference type="AlphaFoldDB" id="A0A7G5EFN5"/>
<dbReference type="SUPFAM" id="SSF53850">
    <property type="entry name" value="Periplasmic binding protein-like II"/>
    <property type="match status" value="1"/>
</dbReference>
<evidence type="ECO:0000256" key="4">
    <source>
        <dbReference type="ARBA" id="ARBA00023163"/>
    </source>
</evidence>
<evidence type="ECO:0000313" key="7">
    <source>
        <dbReference type="Proteomes" id="UP000515240"/>
    </source>
</evidence>
<dbReference type="GO" id="GO:0006351">
    <property type="term" value="P:DNA-templated transcription"/>
    <property type="evidence" value="ECO:0007669"/>
    <property type="project" value="TreeGrafter"/>
</dbReference>
<dbReference type="RefSeq" id="WP_182327219.1">
    <property type="nucleotide sequence ID" value="NZ_CP058554.1"/>
</dbReference>
<dbReference type="InterPro" id="IPR058163">
    <property type="entry name" value="LysR-type_TF_proteobact-type"/>
</dbReference>
<dbReference type="EMBL" id="CP058554">
    <property type="protein sequence ID" value="QMV72810.1"/>
    <property type="molecule type" value="Genomic_DNA"/>
</dbReference>
<keyword evidence="3" id="KW-0238">DNA-binding</keyword>
<comment type="similarity">
    <text evidence="1">Belongs to the LysR transcriptional regulatory family.</text>
</comment>
<dbReference type="KEGG" id="cpis:HS961_08120"/>
<reference evidence="6 7" key="1">
    <citation type="journal article" date="2020" name="G3 (Bethesda)">
        <title>CeMbio - The Caenorhabditis elegans Microbiome Resource.</title>
        <authorList>
            <person name="Dirksen P."/>
            <person name="Assie A."/>
            <person name="Zimmermann J."/>
            <person name="Zhang F."/>
            <person name="Tietje A.M."/>
            <person name="Marsh S.A."/>
            <person name="Felix M.A."/>
            <person name="Shapira M."/>
            <person name="Kaleta C."/>
            <person name="Schulenburg H."/>
            <person name="Samuel B."/>
        </authorList>
    </citation>
    <scope>NUCLEOTIDE SEQUENCE [LARGE SCALE GENOMIC DNA]</scope>
    <source>
        <strain evidence="6 7">BIGb0172</strain>
    </source>
</reference>
<dbReference type="PANTHER" id="PTHR30537">
    <property type="entry name" value="HTH-TYPE TRANSCRIPTIONAL REGULATOR"/>
    <property type="match status" value="1"/>
</dbReference>
<dbReference type="InterPro" id="IPR036390">
    <property type="entry name" value="WH_DNA-bd_sf"/>
</dbReference>
<sequence length="311" mass="33908">MPLLDSQHADELSTLLAVFDAGSFAAAAVRLQRHPTVLSKRLTALEARLGIRLLERSTRKLRFTSEGQHFVARVREALALLDQAQRQASEAAVVVRGSLRLSLPASMGRRWLSPMVAGFAEAHPQVVLDVEYAERFVDIIGERFDAAIRIGSLADSSLVATRLCDHRRLVCAAPSYLAAQGWPHTPQDLAQHRCLGFTGLRSYPQWQFSCGGESCTVSIRASMVSNDNEALLVAARQGLGIIAGGDWLLGPEVAAGHLQEVLPQWQLQADAGIYLVRPSSQWSSAASSAWRDWVMAHFAQGAPWRQPAANA</sequence>
<organism evidence="6 7">
    <name type="scientific">Comamonas piscis</name>
    <dbReference type="NCBI Taxonomy" id="1562974"/>
    <lineage>
        <taxon>Bacteria</taxon>
        <taxon>Pseudomonadati</taxon>
        <taxon>Pseudomonadota</taxon>
        <taxon>Betaproteobacteria</taxon>
        <taxon>Burkholderiales</taxon>
        <taxon>Comamonadaceae</taxon>
        <taxon>Comamonas</taxon>
    </lineage>
</organism>
<dbReference type="SUPFAM" id="SSF46785">
    <property type="entry name" value="Winged helix' DNA-binding domain"/>
    <property type="match status" value="1"/>
</dbReference>
<evidence type="ECO:0000256" key="3">
    <source>
        <dbReference type="ARBA" id="ARBA00023125"/>
    </source>
</evidence>
<dbReference type="PROSITE" id="PS50931">
    <property type="entry name" value="HTH_LYSR"/>
    <property type="match status" value="1"/>
</dbReference>
<evidence type="ECO:0000313" key="6">
    <source>
        <dbReference type="EMBL" id="QMV72810.1"/>
    </source>
</evidence>
<dbReference type="Pfam" id="PF03466">
    <property type="entry name" value="LysR_substrate"/>
    <property type="match status" value="1"/>
</dbReference>
<evidence type="ECO:0000259" key="5">
    <source>
        <dbReference type="PROSITE" id="PS50931"/>
    </source>
</evidence>
<keyword evidence="2" id="KW-0805">Transcription regulation</keyword>
<feature type="domain" description="HTH lysR-type" evidence="5">
    <location>
        <begin position="12"/>
        <end position="64"/>
    </location>
</feature>
<keyword evidence="7" id="KW-1185">Reference proteome</keyword>